<evidence type="ECO:0000313" key="5">
    <source>
        <dbReference type="Proteomes" id="UP000694429"/>
    </source>
</evidence>
<dbReference type="Proteomes" id="UP000694429">
    <property type="component" value="Chromosome 14"/>
</dbReference>
<organism evidence="3 5">
    <name type="scientific">Canis lupus familiaris</name>
    <name type="common">Dog</name>
    <name type="synonym">Canis familiaris</name>
    <dbReference type="NCBI Taxonomy" id="9615"/>
    <lineage>
        <taxon>Eukaryota</taxon>
        <taxon>Metazoa</taxon>
        <taxon>Chordata</taxon>
        <taxon>Craniata</taxon>
        <taxon>Vertebrata</taxon>
        <taxon>Euteleostomi</taxon>
        <taxon>Mammalia</taxon>
        <taxon>Eutheria</taxon>
        <taxon>Laurasiatheria</taxon>
        <taxon>Carnivora</taxon>
        <taxon>Caniformia</taxon>
        <taxon>Canidae</taxon>
        <taxon>Canis</taxon>
    </lineage>
</organism>
<accession>A0A8P0PQN3</accession>
<dbReference type="PANTHER" id="PTHR47142">
    <property type="entry name" value="BETA-CATENIN-INTERACTING PROTEIN 1"/>
    <property type="match status" value="1"/>
</dbReference>
<dbReference type="AlphaFoldDB" id="A0A8C0MVS5"/>
<evidence type="ECO:0000313" key="4">
    <source>
        <dbReference type="Proteomes" id="UP000002254"/>
    </source>
</evidence>
<reference evidence="2 4" key="1">
    <citation type="journal article" date="2005" name="Nature">
        <title>Genome sequence, comparative analysis and haplotype structure of the domestic dog.</title>
        <authorList>
            <consortium name="Broad Sequencing Platform"/>
            <person name="Lindblad-Toh K."/>
            <person name="Wade C.M."/>
            <person name="Mikkelsen T.S."/>
            <person name="Karlsson E.K."/>
            <person name="Jaffe D.B."/>
            <person name="Kamal M."/>
            <person name="Clamp M."/>
            <person name="Chang J.L."/>
            <person name="Kulbokas E.J. III"/>
            <person name="Zody M.C."/>
            <person name="Mauceli E."/>
            <person name="Xie X."/>
            <person name="Breen M."/>
            <person name="Wayne R.K."/>
            <person name="Ostrander E.A."/>
            <person name="Ponting C.P."/>
            <person name="Galibert F."/>
            <person name="Smith D.R."/>
            <person name="DeJong P.J."/>
            <person name="Kirkness E."/>
            <person name="Alvarez P."/>
            <person name="Biagi T."/>
            <person name="Brockman W."/>
            <person name="Butler J."/>
            <person name="Chin C.W."/>
            <person name="Cook A."/>
            <person name="Cuff J."/>
            <person name="Daly M.J."/>
            <person name="DeCaprio D."/>
            <person name="Gnerre S."/>
            <person name="Grabherr M."/>
            <person name="Kellis M."/>
            <person name="Kleber M."/>
            <person name="Bardeleben C."/>
            <person name="Goodstadt L."/>
            <person name="Heger A."/>
            <person name="Hitte C."/>
            <person name="Kim L."/>
            <person name="Koepfli K.P."/>
            <person name="Parker H.G."/>
            <person name="Pollinger J.P."/>
            <person name="Searle S.M."/>
            <person name="Sutter N.B."/>
            <person name="Thomas R."/>
            <person name="Webber C."/>
            <person name="Baldwin J."/>
            <person name="Abebe A."/>
            <person name="Abouelleil A."/>
            <person name="Aftuck L."/>
            <person name="Ait-Zahra M."/>
            <person name="Aldredge T."/>
            <person name="Allen N."/>
            <person name="An P."/>
            <person name="Anderson S."/>
            <person name="Antoine C."/>
            <person name="Arachchi H."/>
            <person name="Aslam A."/>
            <person name="Ayotte L."/>
            <person name="Bachantsang P."/>
            <person name="Barry A."/>
            <person name="Bayul T."/>
            <person name="Benamara M."/>
            <person name="Berlin A."/>
            <person name="Bessette D."/>
            <person name="Blitshteyn B."/>
            <person name="Bloom T."/>
            <person name="Blye J."/>
            <person name="Boguslavskiy L."/>
            <person name="Bonnet C."/>
            <person name="Boukhgalter B."/>
            <person name="Brown A."/>
            <person name="Cahill P."/>
            <person name="Calixte N."/>
            <person name="Camarata J."/>
            <person name="Cheshatsang Y."/>
            <person name="Chu J."/>
            <person name="Citroen M."/>
            <person name="Collymore A."/>
            <person name="Cooke P."/>
            <person name="Dawoe T."/>
            <person name="Daza R."/>
            <person name="Decktor K."/>
            <person name="DeGray S."/>
            <person name="Dhargay N."/>
            <person name="Dooley K."/>
            <person name="Dooley K."/>
            <person name="Dorje P."/>
            <person name="Dorjee K."/>
            <person name="Dorris L."/>
            <person name="Duffey N."/>
            <person name="Dupes A."/>
            <person name="Egbiremolen O."/>
            <person name="Elong R."/>
            <person name="Falk J."/>
            <person name="Farina A."/>
            <person name="Faro S."/>
            <person name="Ferguson D."/>
            <person name="Ferreira P."/>
            <person name="Fisher S."/>
            <person name="FitzGerald M."/>
            <person name="Foley K."/>
            <person name="Foley C."/>
            <person name="Franke A."/>
            <person name="Friedrich D."/>
            <person name="Gage D."/>
            <person name="Garber M."/>
            <person name="Gearin G."/>
            <person name="Giannoukos G."/>
            <person name="Goode T."/>
            <person name="Goyette A."/>
            <person name="Graham J."/>
            <person name="Grandbois E."/>
            <person name="Gyaltsen K."/>
            <person name="Hafez N."/>
            <person name="Hagopian D."/>
            <person name="Hagos B."/>
            <person name="Hall J."/>
            <person name="Healy C."/>
            <person name="Hegarty R."/>
            <person name="Honan T."/>
            <person name="Horn A."/>
            <person name="Houde N."/>
            <person name="Hughes L."/>
            <person name="Hunnicutt L."/>
            <person name="Husby M."/>
            <person name="Jester B."/>
            <person name="Jones C."/>
            <person name="Kamat A."/>
            <person name="Kanga B."/>
            <person name="Kells C."/>
            <person name="Khazanovich D."/>
            <person name="Kieu A.C."/>
            <person name="Kisner P."/>
            <person name="Kumar M."/>
            <person name="Lance K."/>
            <person name="Landers T."/>
            <person name="Lara M."/>
            <person name="Lee W."/>
            <person name="Leger J.P."/>
            <person name="Lennon N."/>
            <person name="Leuper L."/>
            <person name="LeVine S."/>
            <person name="Liu J."/>
            <person name="Liu X."/>
            <person name="Lokyitsang Y."/>
            <person name="Lokyitsang T."/>
            <person name="Lui A."/>
            <person name="Macdonald J."/>
            <person name="Major J."/>
            <person name="Marabella R."/>
            <person name="Maru K."/>
            <person name="Matthews C."/>
            <person name="McDonough S."/>
            <person name="Mehta T."/>
            <person name="Meldrim J."/>
            <person name="Melnikov A."/>
            <person name="Meneus L."/>
            <person name="Mihalev A."/>
            <person name="Mihova T."/>
            <person name="Miller K."/>
            <person name="Mittelman R."/>
            <person name="Mlenga V."/>
            <person name="Mulrain L."/>
            <person name="Munson G."/>
            <person name="Navidi A."/>
            <person name="Naylor J."/>
            <person name="Nguyen T."/>
            <person name="Nguyen N."/>
            <person name="Nguyen C."/>
            <person name="Nguyen T."/>
            <person name="Nicol R."/>
            <person name="Norbu N."/>
            <person name="Norbu C."/>
            <person name="Novod N."/>
            <person name="Nyima T."/>
            <person name="Olandt P."/>
            <person name="O'Neill B."/>
            <person name="O'Neill K."/>
            <person name="Osman S."/>
            <person name="Oyono L."/>
            <person name="Patti C."/>
            <person name="Perrin D."/>
            <person name="Phunkhang P."/>
            <person name="Pierre F."/>
            <person name="Priest M."/>
            <person name="Rachupka A."/>
            <person name="Raghuraman S."/>
            <person name="Rameau R."/>
            <person name="Ray V."/>
            <person name="Raymond C."/>
            <person name="Rege F."/>
            <person name="Rise C."/>
            <person name="Rogers J."/>
            <person name="Rogov P."/>
            <person name="Sahalie J."/>
            <person name="Settipalli S."/>
            <person name="Sharpe T."/>
            <person name="Shea T."/>
            <person name="Sheehan M."/>
            <person name="Sherpa N."/>
            <person name="Shi J."/>
            <person name="Shih D."/>
            <person name="Sloan J."/>
            <person name="Smith C."/>
            <person name="Sparrow T."/>
            <person name="Stalker J."/>
            <person name="Stange-Thomann N."/>
            <person name="Stavropoulos S."/>
            <person name="Stone C."/>
            <person name="Stone S."/>
            <person name="Sykes S."/>
            <person name="Tchuinga P."/>
            <person name="Tenzing P."/>
            <person name="Tesfaye S."/>
            <person name="Thoulutsang D."/>
            <person name="Thoulutsang Y."/>
            <person name="Topham K."/>
            <person name="Topping I."/>
            <person name="Tsamla T."/>
            <person name="Vassiliev H."/>
            <person name="Venkataraman V."/>
            <person name="Vo A."/>
            <person name="Wangchuk T."/>
            <person name="Wangdi T."/>
            <person name="Weiand M."/>
            <person name="Wilkinson J."/>
            <person name="Wilson A."/>
            <person name="Yadav S."/>
            <person name="Yang S."/>
            <person name="Yang X."/>
            <person name="Young G."/>
            <person name="Yu Q."/>
            <person name="Zainoun J."/>
            <person name="Zembek L."/>
            <person name="Zimmer A."/>
            <person name="Lander E.S."/>
        </authorList>
    </citation>
    <scope>NUCLEOTIDE SEQUENCE [LARGE SCALE GENOMIC DNA]</scope>
    <source>
        <strain evidence="2">Boxer</strain>
    </source>
</reference>
<sequence>MKQFPWILLTTSEHGPSLISWTFPWSGTEWRSGRDNLETEVPRGNRRLDSALCPKRQERNVIRKTMKKPIKETLEQLGELNNFTKETHVGNRTVVDEPRGNATGRPGSYQPDVIKGFAKRQPGELRTRSAGMHGDLVMGRPERGLNTPQKVEIPRALGRPGEKQTTDMSQFEKVSPRPWLWKQSPAITSFEVGKKK</sequence>
<feature type="region of interest" description="Disordered" evidence="1">
    <location>
        <begin position="157"/>
        <end position="177"/>
    </location>
</feature>
<reference evidence="3" key="3">
    <citation type="submission" date="2025-05" db="UniProtKB">
        <authorList>
            <consortium name="Ensembl"/>
        </authorList>
    </citation>
    <scope>IDENTIFICATION</scope>
</reference>
<evidence type="ECO:0000313" key="2">
    <source>
        <dbReference type="Ensembl" id="ENSCAFP00000074215.1"/>
    </source>
</evidence>
<proteinExistence type="predicted"/>
<dbReference type="Proteomes" id="UP000002254">
    <property type="component" value="Chromosome 14"/>
</dbReference>
<evidence type="ECO:0000313" key="3">
    <source>
        <dbReference type="Ensembl" id="ENSCAFP00030017587.1"/>
    </source>
</evidence>
<name>A0A8C0MVS5_CANLF</name>
<accession>A0A8C0MVS5</accession>
<protein>
    <submittedName>
        <fullName evidence="3">Uncharacterized protein</fullName>
    </submittedName>
</protein>
<dbReference type="Ensembl" id="ENSCAFT00030020166.1">
    <property type="protein sequence ID" value="ENSCAFP00030017587.1"/>
    <property type="gene ID" value="ENSCAFG00030010898.1"/>
</dbReference>
<dbReference type="Ensembl" id="ENSCAFT00000108235.1">
    <property type="protein sequence ID" value="ENSCAFP00000074215.1"/>
    <property type="gene ID" value="ENSCAFG00000050767.1"/>
</dbReference>
<reference evidence="3" key="2">
    <citation type="submission" date="2019-03" db="EMBL/GenBank/DDBJ databases">
        <authorList>
            <person name="Warren W.C."/>
            <person name="Johnson G.S."/>
        </authorList>
    </citation>
    <scope>NUCLEOTIDE SEQUENCE [LARGE SCALE GENOMIC DNA]</scope>
    <source>
        <strain evidence="3">Basenji</strain>
    </source>
</reference>
<dbReference type="PANTHER" id="PTHR47142:SF1">
    <property type="entry name" value="BETA-CATENIN-INTERACTING PROTEIN 1"/>
    <property type="match status" value="1"/>
</dbReference>
<feature type="region of interest" description="Disordered" evidence="1">
    <location>
        <begin position="94"/>
        <end position="113"/>
    </location>
</feature>
<evidence type="ECO:0000256" key="1">
    <source>
        <dbReference type="SAM" id="MobiDB-lite"/>
    </source>
</evidence>